<dbReference type="EMBL" id="CP144695">
    <property type="protein sequence ID" value="WVZ05636.1"/>
    <property type="molecule type" value="Genomic_DNA"/>
</dbReference>
<proteinExistence type="predicted"/>
<evidence type="ECO:0000313" key="2">
    <source>
        <dbReference type="Proteomes" id="UP001374535"/>
    </source>
</evidence>
<accession>A0AAQ3NA43</accession>
<dbReference type="Proteomes" id="UP001374535">
    <property type="component" value="Chromosome 6"/>
</dbReference>
<organism evidence="1 2">
    <name type="scientific">Vigna mungo</name>
    <name type="common">Black gram</name>
    <name type="synonym">Phaseolus mungo</name>
    <dbReference type="NCBI Taxonomy" id="3915"/>
    <lineage>
        <taxon>Eukaryota</taxon>
        <taxon>Viridiplantae</taxon>
        <taxon>Streptophyta</taxon>
        <taxon>Embryophyta</taxon>
        <taxon>Tracheophyta</taxon>
        <taxon>Spermatophyta</taxon>
        <taxon>Magnoliopsida</taxon>
        <taxon>eudicotyledons</taxon>
        <taxon>Gunneridae</taxon>
        <taxon>Pentapetalae</taxon>
        <taxon>rosids</taxon>
        <taxon>fabids</taxon>
        <taxon>Fabales</taxon>
        <taxon>Fabaceae</taxon>
        <taxon>Papilionoideae</taxon>
        <taxon>50 kb inversion clade</taxon>
        <taxon>NPAAA clade</taxon>
        <taxon>indigoferoid/millettioid clade</taxon>
        <taxon>Phaseoleae</taxon>
        <taxon>Vigna</taxon>
    </lineage>
</organism>
<protein>
    <submittedName>
        <fullName evidence="1">Uncharacterized protein</fullName>
    </submittedName>
</protein>
<keyword evidence="2" id="KW-1185">Reference proteome</keyword>
<reference evidence="1 2" key="1">
    <citation type="journal article" date="2023" name="Life. Sci Alliance">
        <title>Evolutionary insights into 3D genome organization and epigenetic landscape of Vigna mungo.</title>
        <authorList>
            <person name="Junaid A."/>
            <person name="Singh B."/>
            <person name="Bhatia S."/>
        </authorList>
    </citation>
    <scope>NUCLEOTIDE SEQUENCE [LARGE SCALE GENOMIC DNA]</scope>
    <source>
        <strain evidence="1">Urdbean</strain>
    </source>
</reference>
<sequence>MGGKKGEKSREKSFPHFIVSSNLSSLDVLTSTCSNYLTASVIRIGSYCLTIVVRSSSPVTGNHVSLECLIANVLFLHCQNSSVGLRIHVWVGQTQTLSNGFGANPFGHHSHFIVFQQIEVHKR</sequence>
<dbReference type="AlphaFoldDB" id="A0AAQ3NA43"/>
<evidence type="ECO:0000313" key="1">
    <source>
        <dbReference type="EMBL" id="WVZ05636.1"/>
    </source>
</evidence>
<name>A0AAQ3NA43_VIGMU</name>
<gene>
    <name evidence="1" type="ORF">V8G54_018982</name>
</gene>